<feature type="non-terminal residue" evidence="1">
    <location>
        <position position="692"/>
    </location>
</feature>
<dbReference type="EMBL" id="JAAAHW010010472">
    <property type="protein sequence ID" value="KAF9925588.1"/>
    <property type="molecule type" value="Genomic_DNA"/>
</dbReference>
<organism evidence="1 2">
    <name type="scientific">Modicella reniformis</name>
    <dbReference type="NCBI Taxonomy" id="1440133"/>
    <lineage>
        <taxon>Eukaryota</taxon>
        <taxon>Fungi</taxon>
        <taxon>Fungi incertae sedis</taxon>
        <taxon>Mucoromycota</taxon>
        <taxon>Mortierellomycotina</taxon>
        <taxon>Mortierellomycetes</taxon>
        <taxon>Mortierellales</taxon>
        <taxon>Mortierellaceae</taxon>
        <taxon>Modicella</taxon>
    </lineage>
</organism>
<dbReference type="OrthoDB" id="2430828at2759"/>
<evidence type="ECO:0000313" key="2">
    <source>
        <dbReference type="Proteomes" id="UP000749646"/>
    </source>
</evidence>
<proteinExistence type="predicted"/>
<name>A0A9P6IIW3_9FUNG</name>
<comment type="caution">
    <text evidence="1">The sequence shown here is derived from an EMBL/GenBank/DDBJ whole genome shotgun (WGS) entry which is preliminary data.</text>
</comment>
<accession>A0A9P6IIW3</accession>
<dbReference type="InterPro" id="IPR027417">
    <property type="entry name" value="P-loop_NTPase"/>
</dbReference>
<protein>
    <submittedName>
        <fullName evidence="1">Uncharacterized protein</fullName>
    </submittedName>
</protein>
<dbReference type="Proteomes" id="UP000749646">
    <property type="component" value="Unassembled WGS sequence"/>
</dbReference>
<sequence>MFDVFGPSLSEEMVQVIVKLPSPGPSTVAKGKRKAEEYSENGIQKKCKTLGDLLFNRKLSLPDQQPQRHAFREREEFFKTVIPSVIDNYTNRGDRDHKSHSFFLVPGGSGIGKTRAAYELNNLVPHARNLGIKLSDDLQAALQDPCYLKINFNNQHFYRKELDSNTYAVRIGVRLAAAAWSKDPEVIITAALENDSLEEVYAKNVIQRIYESRIKTTGRTLEAFIIHIDEYQNYINDAQRYGISRNDACADFRHMLKAIGQVMADDNRFFIIPICTGTSAIDIRFLPSDYTGLLVTLPPLTHESAIQMFRDIYKGHPLSAEVERQHHFRIALKDTCYIPRFIDFLLTSPTKFQGLSRDIDWGNLLCDAVRKKYPHIGMQDFWGSQDDVRVMISLALLRMQVTRRFVLPSGKELGELERDGLVYLLAVDGSRQDIVVVMIPFVTLKILNQGVGLPVIPDHLLFFPTIDNSWKWQDFEGLLGHFQKAIIDALITIRLSERGRATEIGKAIAGEDVPLEQESWRLCEIFRGARGSSTLLDRQVRLKSLGVYQEKKKCIVEKTDILPLTSVISCKCGEHDLSKGIFHCTTGNANLDYRWTLESLEGKTLAIFLEAKHTSTDRVLYQVELQQFYDGIINSTHNHREEYDVVVVIFTNRRIAGHDILDKEKMPNLLLIDQSCIDQYLSPSFAHRGLLT</sequence>
<evidence type="ECO:0000313" key="1">
    <source>
        <dbReference type="EMBL" id="KAF9925588.1"/>
    </source>
</evidence>
<dbReference type="AlphaFoldDB" id="A0A9P6IIW3"/>
<gene>
    <name evidence="1" type="ORF">BGZ65_007660</name>
</gene>
<keyword evidence="2" id="KW-1185">Reference proteome</keyword>
<dbReference type="SUPFAM" id="SSF52540">
    <property type="entry name" value="P-loop containing nucleoside triphosphate hydrolases"/>
    <property type="match status" value="1"/>
</dbReference>
<reference evidence="1" key="1">
    <citation type="journal article" date="2020" name="Fungal Divers.">
        <title>Resolving the Mortierellaceae phylogeny through synthesis of multi-gene phylogenetics and phylogenomics.</title>
        <authorList>
            <person name="Vandepol N."/>
            <person name="Liber J."/>
            <person name="Desiro A."/>
            <person name="Na H."/>
            <person name="Kennedy M."/>
            <person name="Barry K."/>
            <person name="Grigoriev I.V."/>
            <person name="Miller A.N."/>
            <person name="O'Donnell K."/>
            <person name="Stajich J.E."/>
            <person name="Bonito G."/>
        </authorList>
    </citation>
    <scope>NUCLEOTIDE SEQUENCE</scope>
    <source>
        <strain evidence="1">MES-2147</strain>
    </source>
</reference>